<evidence type="ECO:0000256" key="1">
    <source>
        <dbReference type="SAM" id="SignalP"/>
    </source>
</evidence>
<dbReference type="EMBL" id="CP000612">
    <property type="protein sequence ID" value="ABO49356.1"/>
    <property type="molecule type" value="Genomic_DNA"/>
</dbReference>
<dbReference type="STRING" id="349161.Dred_0818"/>
<dbReference type="eggNOG" id="COG1649">
    <property type="taxonomic scope" value="Bacteria"/>
</dbReference>
<feature type="chain" id="PRO_5002669861" evidence="1">
    <location>
        <begin position="25"/>
        <end position="289"/>
    </location>
</feature>
<dbReference type="InterPro" id="IPR012854">
    <property type="entry name" value="Cu_amine_oxidase-like_N"/>
</dbReference>
<sequence>MKKIFVTGLLAVSMALVIATGAFSAQGDPLTNGVLRFMIGQKHYLVDKNTTEMDAAPYIKSGRTFVPVRFLGDGLSAATDYTTDGTVTVTKGDKLVTLKIGSGQLKIGNAQSWMDVAPEIKEGRTYLPARFVAEAFGYHVDWDADTETVRVFPDGVVLKPEIVYQLEKFLGAEMTYYVDSMDSKYNHWKYGSKKDNFDVGYDNDGDIYIRVFEHAKEEDIQKSFAVMRGLYPNNPEIVQKMQSILGKKRQKNDYDEKWKIKVNNRSVHVNTFWNDNTVLYSVMVLKDDK</sequence>
<dbReference type="RefSeq" id="WP_011877191.1">
    <property type="nucleotide sequence ID" value="NC_009253.1"/>
</dbReference>
<feature type="domain" description="Copper amine oxidase-like N-terminal" evidence="2">
    <location>
        <begin position="46"/>
        <end position="150"/>
    </location>
</feature>
<keyword evidence="4" id="KW-1185">Reference proteome</keyword>
<name>A4J2Q3_DESRM</name>
<organism evidence="3 4">
    <name type="scientific">Desulforamulus reducens (strain ATCC BAA-1160 / DSM 100696 / MI-1)</name>
    <name type="common">Desulfotomaculum reducens</name>
    <dbReference type="NCBI Taxonomy" id="349161"/>
    <lineage>
        <taxon>Bacteria</taxon>
        <taxon>Bacillati</taxon>
        <taxon>Bacillota</taxon>
        <taxon>Clostridia</taxon>
        <taxon>Eubacteriales</taxon>
        <taxon>Peptococcaceae</taxon>
        <taxon>Desulforamulus</taxon>
    </lineage>
</organism>
<dbReference type="KEGG" id="drm:Dred_0818"/>
<accession>A4J2Q3</accession>
<proteinExistence type="predicted"/>
<gene>
    <name evidence="3" type="ordered locus">Dred_0818</name>
</gene>
<evidence type="ECO:0000313" key="3">
    <source>
        <dbReference type="EMBL" id="ABO49356.1"/>
    </source>
</evidence>
<feature type="signal peptide" evidence="1">
    <location>
        <begin position="1"/>
        <end position="24"/>
    </location>
</feature>
<keyword evidence="1" id="KW-0732">Signal</keyword>
<dbReference type="AlphaFoldDB" id="A4J2Q3"/>
<dbReference type="Proteomes" id="UP000001556">
    <property type="component" value="Chromosome"/>
</dbReference>
<dbReference type="Pfam" id="PF07833">
    <property type="entry name" value="Cu_amine_oxidN1"/>
    <property type="match status" value="1"/>
</dbReference>
<dbReference type="InterPro" id="IPR036582">
    <property type="entry name" value="Mao_N_sf"/>
</dbReference>
<evidence type="ECO:0000259" key="2">
    <source>
        <dbReference type="Pfam" id="PF07833"/>
    </source>
</evidence>
<dbReference type="OrthoDB" id="9816096at2"/>
<protein>
    <submittedName>
        <fullName evidence="3">Copper amine oxidase domain protein</fullName>
    </submittedName>
</protein>
<dbReference type="HOGENOM" id="CLU_867986_0_0_9"/>
<evidence type="ECO:0000313" key="4">
    <source>
        <dbReference type="Proteomes" id="UP000001556"/>
    </source>
</evidence>
<dbReference type="Gene3D" id="3.30.457.10">
    <property type="entry name" value="Copper amine oxidase-like, N-terminal domain"/>
    <property type="match status" value="2"/>
</dbReference>
<reference evidence="3 4" key="1">
    <citation type="submission" date="2007-03" db="EMBL/GenBank/DDBJ databases">
        <title>Complete sequence of Desulfotomaculum reducens MI-1.</title>
        <authorList>
            <consortium name="US DOE Joint Genome Institute"/>
            <person name="Copeland A."/>
            <person name="Lucas S."/>
            <person name="Lapidus A."/>
            <person name="Barry K."/>
            <person name="Detter J.C."/>
            <person name="Glavina del Rio T."/>
            <person name="Hammon N."/>
            <person name="Israni S."/>
            <person name="Dalin E."/>
            <person name="Tice H."/>
            <person name="Pitluck S."/>
            <person name="Sims D."/>
            <person name="Brettin T."/>
            <person name="Bruce D."/>
            <person name="Han C."/>
            <person name="Tapia R."/>
            <person name="Schmutz J."/>
            <person name="Larimer F."/>
            <person name="Land M."/>
            <person name="Hauser L."/>
            <person name="Kyrpides N."/>
            <person name="Kim E."/>
            <person name="Tebo B.M."/>
            <person name="Richardson P."/>
        </authorList>
    </citation>
    <scope>NUCLEOTIDE SEQUENCE [LARGE SCALE GENOMIC DNA]</scope>
    <source>
        <strain evidence="3 4">MI-1</strain>
    </source>
</reference>
<dbReference type="SUPFAM" id="SSF55383">
    <property type="entry name" value="Copper amine oxidase, domain N"/>
    <property type="match status" value="2"/>
</dbReference>